<feature type="compositionally biased region" description="Polar residues" evidence="11">
    <location>
        <begin position="393"/>
        <end position="406"/>
    </location>
</feature>
<dbReference type="SMART" id="SM00389">
    <property type="entry name" value="HOX"/>
    <property type="match status" value="1"/>
</dbReference>
<dbReference type="GO" id="GO:0010468">
    <property type="term" value="P:regulation of gene expression"/>
    <property type="evidence" value="ECO:0007669"/>
    <property type="project" value="TreeGrafter"/>
</dbReference>
<feature type="domain" description="Homeobox" evidence="12">
    <location>
        <begin position="873"/>
        <end position="933"/>
    </location>
</feature>
<keyword evidence="8 9" id="KW-0371">Homeobox</keyword>
<dbReference type="GO" id="GO:0008270">
    <property type="term" value="F:zinc ion binding"/>
    <property type="evidence" value="ECO:0007669"/>
    <property type="project" value="UniProtKB-KW"/>
</dbReference>
<evidence type="ECO:0000256" key="3">
    <source>
        <dbReference type="ARBA" id="ARBA00022737"/>
    </source>
</evidence>
<feature type="compositionally biased region" description="Basic and acidic residues" evidence="11">
    <location>
        <begin position="223"/>
        <end position="237"/>
    </location>
</feature>
<feature type="compositionally biased region" description="Polar residues" evidence="11">
    <location>
        <begin position="10"/>
        <end position="19"/>
    </location>
</feature>
<feature type="compositionally biased region" description="Basic and acidic residues" evidence="11">
    <location>
        <begin position="314"/>
        <end position="337"/>
    </location>
</feature>
<dbReference type="CDD" id="cd00086">
    <property type="entry name" value="homeodomain"/>
    <property type="match status" value="1"/>
</dbReference>
<dbReference type="PROSITE" id="PS50071">
    <property type="entry name" value="HOMEOBOX_2"/>
    <property type="match status" value="1"/>
</dbReference>
<dbReference type="GO" id="GO:0032502">
    <property type="term" value="P:developmental process"/>
    <property type="evidence" value="ECO:0007669"/>
    <property type="project" value="UniProtKB-ARBA"/>
</dbReference>
<feature type="region of interest" description="Disordered" evidence="11">
    <location>
        <begin position="671"/>
        <end position="717"/>
    </location>
</feature>
<dbReference type="GO" id="GO:0003677">
    <property type="term" value="F:DNA binding"/>
    <property type="evidence" value="ECO:0007669"/>
    <property type="project" value="UniProtKB-UniRule"/>
</dbReference>
<proteinExistence type="predicted"/>
<dbReference type="FunFam" id="3.30.160.60:FF:000202">
    <property type="entry name" value="Zinc finger protein 574"/>
    <property type="match status" value="1"/>
</dbReference>
<reference evidence="15" key="1">
    <citation type="submission" date="2022-10" db="EMBL/GenBank/DDBJ databases">
        <title>Tapping the CABI collections for fungal endophytes: first genome assemblies for Collariella, Neodidymelliopsis, Ascochyta clinopodiicola, Didymella pomorum, Didymosphaeria variabile, Neocosmospora piperis and Neocucurbitaria cava.</title>
        <authorList>
            <person name="Hill R."/>
        </authorList>
    </citation>
    <scope>NUCLEOTIDE SEQUENCE</scope>
    <source>
        <strain evidence="15">IMI 356814</strain>
    </source>
</reference>
<keyword evidence="16" id="KW-1185">Reference proteome</keyword>
<feature type="compositionally biased region" description="Polar residues" evidence="11">
    <location>
        <begin position="458"/>
        <end position="467"/>
    </location>
</feature>
<dbReference type="PROSITE" id="PS00028">
    <property type="entry name" value="ZINC_FINGER_C2H2_1"/>
    <property type="match status" value="1"/>
</dbReference>
<keyword evidence="10" id="KW-0175">Coiled coil</keyword>
<evidence type="ECO:0000256" key="10">
    <source>
        <dbReference type="SAM" id="Coils"/>
    </source>
</evidence>
<feature type="coiled-coil region" evidence="10">
    <location>
        <begin position="612"/>
        <end position="642"/>
    </location>
</feature>
<dbReference type="SUPFAM" id="SSF46689">
    <property type="entry name" value="Homeodomain-like"/>
    <property type="match status" value="3"/>
</dbReference>
<dbReference type="PANTHER" id="PTHR16515">
    <property type="entry name" value="PR DOMAIN ZINC FINGER PROTEIN"/>
    <property type="match status" value="1"/>
</dbReference>
<keyword evidence="3" id="KW-0677">Repeat</keyword>
<dbReference type="InterPro" id="IPR001356">
    <property type="entry name" value="HD"/>
</dbReference>
<feature type="region of interest" description="Disordered" evidence="11">
    <location>
        <begin position="1"/>
        <end position="118"/>
    </location>
</feature>
<dbReference type="PROSITE" id="PS50090">
    <property type="entry name" value="MYB_LIKE"/>
    <property type="match status" value="1"/>
</dbReference>
<dbReference type="InterPro" id="IPR013087">
    <property type="entry name" value="Znf_C2H2_type"/>
</dbReference>
<dbReference type="Pfam" id="PF00249">
    <property type="entry name" value="Myb_DNA-binding"/>
    <property type="match status" value="1"/>
</dbReference>
<dbReference type="SMART" id="SM00355">
    <property type="entry name" value="ZnF_C2H2"/>
    <property type="match status" value="2"/>
</dbReference>
<dbReference type="InterPro" id="IPR036236">
    <property type="entry name" value="Znf_C2H2_sf"/>
</dbReference>
<evidence type="ECO:0000256" key="9">
    <source>
        <dbReference type="RuleBase" id="RU000682"/>
    </source>
</evidence>
<keyword evidence="2" id="KW-0479">Metal-binding</keyword>
<dbReference type="InterPro" id="IPR050331">
    <property type="entry name" value="Zinc_finger"/>
</dbReference>
<evidence type="ECO:0000313" key="16">
    <source>
        <dbReference type="Proteomes" id="UP001140560"/>
    </source>
</evidence>
<keyword evidence="5" id="KW-0862">Zinc</keyword>
<feature type="region of interest" description="Disordered" evidence="11">
    <location>
        <begin position="210"/>
        <end position="242"/>
    </location>
</feature>
<feature type="region of interest" description="Disordered" evidence="11">
    <location>
        <begin position="1034"/>
        <end position="1054"/>
    </location>
</feature>
<feature type="compositionally biased region" description="Basic and acidic residues" evidence="11">
    <location>
        <begin position="94"/>
        <end position="104"/>
    </location>
</feature>
<feature type="domain" description="C2H2-type" evidence="14">
    <location>
        <begin position="151"/>
        <end position="178"/>
    </location>
</feature>
<gene>
    <name evidence="15" type="ORF">N0V83_002924</name>
</gene>
<feature type="domain" description="Myb-like" evidence="13">
    <location>
        <begin position="1172"/>
        <end position="1222"/>
    </location>
</feature>
<dbReference type="SUPFAM" id="SSF57667">
    <property type="entry name" value="beta-beta-alpha zinc fingers"/>
    <property type="match status" value="1"/>
</dbReference>
<evidence type="ECO:0000259" key="12">
    <source>
        <dbReference type="PROSITE" id="PS50071"/>
    </source>
</evidence>
<evidence type="ECO:0000256" key="7">
    <source>
        <dbReference type="PROSITE-ProRule" id="PRU00042"/>
    </source>
</evidence>
<evidence type="ECO:0000256" key="2">
    <source>
        <dbReference type="ARBA" id="ARBA00022723"/>
    </source>
</evidence>
<dbReference type="GO" id="GO:0005634">
    <property type="term" value="C:nucleus"/>
    <property type="evidence" value="ECO:0007669"/>
    <property type="project" value="UniProtKB-SubCell"/>
</dbReference>
<dbReference type="Pfam" id="PF00046">
    <property type="entry name" value="Homeodomain"/>
    <property type="match status" value="1"/>
</dbReference>
<evidence type="ECO:0000259" key="14">
    <source>
        <dbReference type="PROSITE" id="PS50157"/>
    </source>
</evidence>
<evidence type="ECO:0000259" key="13">
    <source>
        <dbReference type="PROSITE" id="PS50090"/>
    </source>
</evidence>
<comment type="caution">
    <text evidence="15">The sequence shown here is derived from an EMBL/GenBank/DDBJ whole genome shotgun (WGS) entry which is preliminary data.</text>
</comment>
<dbReference type="Proteomes" id="UP001140560">
    <property type="component" value="Unassembled WGS sequence"/>
</dbReference>
<name>A0A9W8YEL2_9PLEO</name>
<dbReference type="EMBL" id="JAPEUY010000004">
    <property type="protein sequence ID" value="KAJ4374183.1"/>
    <property type="molecule type" value="Genomic_DNA"/>
</dbReference>
<feature type="compositionally biased region" description="Basic residues" evidence="11">
    <location>
        <begin position="748"/>
        <end position="758"/>
    </location>
</feature>
<dbReference type="OrthoDB" id="5355526at2759"/>
<sequence length="1578" mass="174758">MARNRPDLAQQVSDKAQSSSHEDEAEVLPNHVSITDNRPKDRESEDEKTHRSAADSPGESSTPPSPLHSSGSSAKKKLSPGNLETPSASLPKISQEERPQERKSKSSSVEGRDGLATTGSKQLKYACTICGQTFGRESHHRDHEMSHRGGYKCPECGKAFTRVNDLKRHRKLHDRKSNSSENEPLFEGNITSMRSTRATYADQIYGAAQTAPTIPRLSPVSDTSRRKDGGLKDETNDKTITSNDKNDIRLRVDAGAPLSLSFTGDMEGRTLQLFPADDGMADLVIGPRQDNDDVYRREGGHALVSRKSRVVLSQEKRAAEGSLERDRPSGHSTRDKPGYGINRGKSSPTLQAYFQSTSDEYDSNESDSDEVQGNPRLSMNPRTSAKVIRPRTRQLNSAGARSDNTTPPKPIYTKVTTKRSASQSRPIIMQQGNSNVYVDDCADPYCTKCGGNGFGRQPRSSTQTDQYYHSPPSPPNLRSRTSYMQGSATVQPAQIRIRHSSTSRPAPMSYAGAPVDNKRVPATSYLHGSSATQIGQSQPRRSINPYTRHTSYHAPRPAPYWDPAMPAPYSSPPIPYSSPLDSPSITYGPPKPTARVVVNNTKANRRQSTQMYDKMYEQYAQAKAIEERLNEERLAIAKANEEAAARAKFLEQAEPRAFEEQYKADNFQYYPSLQYDPAPPKQSYPPPSLKPAQSVKSAPAPSVQRRPTRYPQAQESGLESNSLALAVLGCTEKHCNATFKGQYRHGAHARHMVRKHQRPNCVSSSDKEDGPSYDSLVGQPGMPLPAPRPRGSNLGFSPKDDQLLIELREVKSLGWKQITDFFPGRARRTLKARYYTNFDIEGGGPPPDPATVFETQQIDIVADPITATTTANTEPEWERTRLTVNHRNTLEKYFQAQPQPSKKMKKDFADDLGISLVRVDNWFRNRRAKAKQDAKKLTFNNTRKDELQHQSDDLPEPIQTVSGIVSADADERKAPPLMIDWGVINQTADREEATSETLHNEAEDVSEILTQGTSTTLLSTPSKGDSVDFSQATELGADSLQDPTTTPEPEIGDYGLDWGVNGRVTKFCKVRPALASAKSTPQEELVHNEVPKISPGHVLMADGSVAGFHEIIPSGIQPTDKGWPSCAVCHHQLTSEEGAVYVQGPLPITDYIRCKSCRAQFPIGNRIEVELGGGTRSSSWSAKDDEILIQARAQGLNWNQIGPKHFPSKTPNACRKRYERLMERQYEKQWDGVKLDVLPQAYMEARREFPEEFADPITETVIQEDDDNMSVISSYAASVDSIFSISSVASSASVLSRASGYSATQIATATKVLISIFHEDRVLLPLYRSALDNAGIGPERLQRNLRRLFKAYAEHLGREASERLEYLASRLVLAKSGALAQSIVDKFKRSSASPQLSSSNQHEDSSADDDTDEETDRRPVNEDAFEDLVAFREFLVKSEAFQIFHAQVQAFVLPKSVDLTVLEGVGDLDPKKEQATKCDLQKMVSQNKLSVRTLQGWLVDVKHTVDAILDGPDIGFIMTTALFLAIDALMLSTDGLLIATGQLEPSLKQGMVRLRWQCVRTSTPLQTCPTPKLDLYLY</sequence>
<organism evidence="15 16">
    <name type="scientific">Neocucurbitaria cava</name>
    <dbReference type="NCBI Taxonomy" id="798079"/>
    <lineage>
        <taxon>Eukaryota</taxon>
        <taxon>Fungi</taxon>
        <taxon>Dikarya</taxon>
        <taxon>Ascomycota</taxon>
        <taxon>Pezizomycotina</taxon>
        <taxon>Dothideomycetes</taxon>
        <taxon>Pleosporomycetidae</taxon>
        <taxon>Pleosporales</taxon>
        <taxon>Pleosporineae</taxon>
        <taxon>Cucurbitariaceae</taxon>
        <taxon>Neocucurbitaria</taxon>
    </lineage>
</organism>
<dbReference type="CDD" id="cd00167">
    <property type="entry name" value="SANT"/>
    <property type="match status" value="2"/>
</dbReference>
<feature type="region of interest" description="Disordered" evidence="11">
    <location>
        <begin position="748"/>
        <end position="781"/>
    </location>
</feature>
<dbReference type="Pfam" id="PF00096">
    <property type="entry name" value="zf-C2H2"/>
    <property type="match status" value="1"/>
</dbReference>
<dbReference type="InterPro" id="IPR009057">
    <property type="entry name" value="Homeodomain-like_sf"/>
</dbReference>
<keyword evidence="4 7" id="KW-0863">Zinc-finger</keyword>
<feature type="region of interest" description="Disordered" evidence="11">
    <location>
        <begin position="170"/>
        <end position="190"/>
    </location>
</feature>
<feature type="region of interest" description="Disordered" evidence="11">
    <location>
        <begin position="306"/>
        <end position="411"/>
    </location>
</feature>
<dbReference type="InterPro" id="IPR001005">
    <property type="entry name" value="SANT/Myb"/>
</dbReference>
<evidence type="ECO:0000313" key="15">
    <source>
        <dbReference type="EMBL" id="KAJ4374183.1"/>
    </source>
</evidence>
<feature type="compositionally biased region" description="Acidic residues" evidence="11">
    <location>
        <begin position="359"/>
        <end position="370"/>
    </location>
</feature>
<dbReference type="PANTHER" id="PTHR16515:SF49">
    <property type="entry name" value="GASTRULA ZINC FINGER PROTEIN XLCGF49.1-LIKE-RELATED"/>
    <property type="match status" value="1"/>
</dbReference>
<feature type="compositionally biased region" description="Pro residues" evidence="11">
    <location>
        <begin position="677"/>
        <end position="689"/>
    </location>
</feature>
<keyword evidence="8 9" id="KW-0238">DNA-binding</keyword>
<comment type="subcellular location">
    <subcellularLocation>
        <location evidence="1 8 9">Nucleus</location>
    </subcellularLocation>
</comment>
<feature type="compositionally biased region" description="Polar residues" evidence="11">
    <location>
        <begin position="58"/>
        <end position="73"/>
    </location>
</feature>
<evidence type="ECO:0000256" key="8">
    <source>
        <dbReference type="PROSITE-ProRule" id="PRU00108"/>
    </source>
</evidence>
<feature type="compositionally biased region" description="Basic and acidic residues" evidence="11">
    <location>
        <begin position="37"/>
        <end position="53"/>
    </location>
</feature>
<keyword evidence="6 8" id="KW-0539">Nucleus</keyword>
<evidence type="ECO:0000256" key="5">
    <source>
        <dbReference type="ARBA" id="ARBA00022833"/>
    </source>
</evidence>
<dbReference type="PROSITE" id="PS50157">
    <property type="entry name" value="ZINC_FINGER_C2H2_2"/>
    <property type="match status" value="2"/>
</dbReference>
<feature type="region of interest" description="Disordered" evidence="11">
    <location>
        <begin position="452"/>
        <end position="476"/>
    </location>
</feature>
<feature type="domain" description="C2H2-type" evidence="14">
    <location>
        <begin position="125"/>
        <end position="152"/>
    </location>
</feature>
<evidence type="ECO:0000256" key="11">
    <source>
        <dbReference type="SAM" id="MobiDB-lite"/>
    </source>
</evidence>
<feature type="DNA-binding region" description="Homeobox" evidence="8">
    <location>
        <begin position="875"/>
        <end position="934"/>
    </location>
</feature>
<feature type="region of interest" description="Disordered" evidence="11">
    <location>
        <begin position="1391"/>
        <end position="1419"/>
    </location>
</feature>
<feature type="compositionally biased region" description="Polar residues" evidence="11">
    <location>
        <begin position="344"/>
        <end position="357"/>
    </location>
</feature>
<dbReference type="SMART" id="SM00717">
    <property type="entry name" value="SANT"/>
    <property type="match status" value="2"/>
</dbReference>
<evidence type="ECO:0000256" key="6">
    <source>
        <dbReference type="ARBA" id="ARBA00023242"/>
    </source>
</evidence>
<evidence type="ECO:0000256" key="4">
    <source>
        <dbReference type="ARBA" id="ARBA00022771"/>
    </source>
</evidence>
<protein>
    <submittedName>
        <fullName evidence="15">Uncharacterized protein</fullName>
    </submittedName>
</protein>
<accession>A0A9W8YEL2</accession>
<dbReference type="Gene3D" id="1.10.10.60">
    <property type="entry name" value="Homeodomain-like"/>
    <property type="match status" value="2"/>
</dbReference>
<evidence type="ECO:0000256" key="1">
    <source>
        <dbReference type="ARBA" id="ARBA00004123"/>
    </source>
</evidence>
<dbReference type="Gene3D" id="3.30.160.60">
    <property type="entry name" value="Classic Zinc Finger"/>
    <property type="match status" value="1"/>
</dbReference>